<proteinExistence type="predicted"/>
<dbReference type="EMBL" id="LAZR01046480">
    <property type="protein sequence ID" value="KKK96450.1"/>
    <property type="molecule type" value="Genomic_DNA"/>
</dbReference>
<comment type="caution">
    <text evidence="1">The sequence shown here is derived from an EMBL/GenBank/DDBJ whole genome shotgun (WGS) entry which is preliminary data.</text>
</comment>
<protein>
    <recommendedName>
        <fullName evidence="2">Cytidyltransferase-like domain-containing protein</fullName>
    </recommendedName>
</protein>
<evidence type="ECO:0008006" key="2">
    <source>
        <dbReference type="Google" id="ProtNLM"/>
    </source>
</evidence>
<gene>
    <name evidence="1" type="ORF">LCGC14_2662650</name>
</gene>
<accession>A0A0F9ADV7</accession>
<feature type="non-terminal residue" evidence="1">
    <location>
        <position position="192"/>
    </location>
</feature>
<name>A0A0F9ADV7_9ZZZZ</name>
<dbReference type="SUPFAM" id="SSF52374">
    <property type="entry name" value="Nucleotidylyl transferase"/>
    <property type="match status" value="1"/>
</dbReference>
<dbReference type="Gene3D" id="3.40.50.620">
    <property type="entry name" value="HUPs"/>
    <property type="match status" value="1"/>
</dbReference>
<organism evidence="1">
    <name type="scientific">marine sediment metagenome</name>
    <dbReference type="NCBI Taxonomy" id="412755"/>
    <lineage>
        <taxon>unclassified sequences</taxon>
        <taxon>metagenomes</taxon>
        <taxon>ecological metagenomes</taxon>
    </lineage>
</organism>
<evidence type="ECO:0000313" key="1">
    <source>
        <dbReference type="EMBL" id="KKK96450.1"/>
    </source>
</evidence>
<reference evidence="1" key="1">
    <citation type="journal article" date="2015" name="Nature">
        <title>Complex archaea that bridge the gap between prokaryotes and eukaryotes.</title>
        <authorList>
            <person name="Spang A."/>
            <person name="Saw J.H."/>
            <person name="Jorgensen S.L."/>
            <person name="Zaremba-Niedzwiedzka K."/>
            <person name="Martijn J."/>
            <person name="Lind A.E."/>
            <person name="van Eijk R."/>
            <person name="Schleper C."/>
            <person name="Guy L."/>
            <person name="Ettema T.J."/>
        </authorList>
    </citation>
    <scope>NUCLEOTIDE SEQUENCE</scope>
</reference>
<sequence>MGSSPIVPTLNLHTFIEIGQINYIAQLTVSIYLAHLNPLTNAHVEIIEELKNESKVKVLPVIFLRNGKEVNSRSFPFSYEIRKQMLEVVFGNTITVSPNYTFHAPFCRYLPPLLSPTSWQLRKQIIEGIDEEYFSYTGDKTEGRMLKMYRLNPKIGKRKTVSASNVKKKLYEAASGKNTNWEKDVPEKVAKI</sequence>
<dbReference type="AlphaFoldDB" id="A0A0F9ADV7"/>
<dbReference type="InterPro" id="IPR014729">
    <property type="entry name" value="Rossmann-like_a/b/a_fold"/>
</dbReference>